<dbReference type="OrthoDB" id="4025617at2759"/>
<evidence type="ECO:0000313" key="1">
    <source>
        <dbReference type="CGD" id="CAL0000162995"/>
    </source>
</evidence>
<reference evidence="2 3" key="1">
    <citation type="journal article" date="2009" name="Genome Res.">
        <title>Comparative genomics of the fungal pathogens Candida dubliniensis and Candida albicans.</title>
        <authorList>
            <person name="Jackson A.P."/>
            <person name="Gamble J.A."/>
            <person name="Yeomans T."/>
            <person name="Moran G.P."/>
            <person name="Saunders D."/>
            <person name="Harris D."/>
            <person name="Aslett M."/>
            <person name="Barrell J.F."/>
            <person name="Butler G."/>
            <person name="Citiulo F."/>
            <person name="Coleman D.C."/>
            <person name="de Groot P.W.J."/>
            <person name="Goodwin T.J."/>
            <person name="Quail M.A."/>
            <person name="McQuillan J."/>
            <person name="Munro C.A."/>
            <person name="Pain A."/>
            <person name="Poulter R.T."/>
            <person name="Rajandream M.A."/>
            <person name="Renauld H."/>
            <person name="Spiering M.J."/>
            <person name="Tivey A."/>
            <person name="Gow N.A.R."/>
            <person name="Barrell B."/>
            <person name="Sullivan D.J."/>
            <person name="Berriman M."/>
        </authorList>
    </citation>
    <scope>NUCLEOTIDE SEQUENCE [LARGE SCALE GENOMIC DNA]</scope>
    <source>
        <strain evidence="3">CD36 / ATCC MYA-646 / CBS 7987 / NCPF 3949 / NRRL Y-17841</strain>
    </source>
</reference>
<name>B9WLS7_CANDC</name>
<organism evidence="2 3">
    <name type="scientific">Candida dubliniensis (strain CD36 / ATCC MYA-646 / CBS 7987 / NCPF 3949 / NRRL Y-17841)</name>
    <name type="common">Yeast</name>
    <dbReference type="NCBI Taxonomy" id="573826"/>
    <lineage>
        <taxon>Eukaryota</taxon>
        <taxon>Fungi</taxon>
        <taxon>Dikarya</taxon>
        <taxon>Ascomycota</taxon>
        <taxon>Saccharomycotina</taxon>
        <taxon>Pichiomycetes</taxon>
        <taxon>Debaryomycetaceae</taxon>
        <taxon>Candida/Lodderomyces clade</taxon>
        <taxon>Candida</taxon>
    </lineage>
</organism>
<dbReference type="GeneID" id="8050152"/>
<gene>
    <name evidence="1" type="ordered locus">Cd36_30200</name>
    <name evidence="2" type="ORF">CD36_30200</name>
</gene>
<protein>
    <submittedName>
        <fullName evidence="2">Uncharacterized protein</fullName>
    </submittedName>
</protein>
<dbReference type="RefSeq" id="XP_002422038.1">
    <property type="nucleotide sequence ID" value="XM_002421993.1"/>
</dbReference>
<dbReference type="Pfam" id="PF22044">
    <property type="entry name" value="SPO24"/>
    <property type="match status" value="1"/>
</dbReference>
<dbReference type="KEGG" id="cdu:CD36_30200"/>
<proteinExistence type="predicted"/>
<dbReference type="InterPro" id="IPR054415">
    <property type="entry name" value="SPO24"/>
</dbReference>
<dbReference type="CGD" id="CAL0000162995">
    <property type="gene designation" value="Cd36_30200"/>
</dbReference>
<sequence length="101" mass="11279">MEQQQQPLQLQFLQLSTEISQPFIIPNISPISSPKLLAKSSIEENKIGKLPKMGSNVLSPLVVIAEEVEEQNQNQNQGQEELIIDDGELISTRKLSILDLN</sequence>
<dbReference type="eggNOG" id="ENOG502QZ9K">
    <property type="taxonomic scope" value="Eukaryota"/>
</dbReference>
<dbReference type="EMBL" id="FM992695">
    <property type="protein sequence ID" value="CAX40039.1"/>
    <property type="molecule type" value="Genomic_DNA"/>
</dbReference>
<dbReference type="VEuPathDB" id="FungiDB:CD36_30200"/>
<accession>B9WLS7</accession>
<dbReference type="Proteomes" id="UP000002605">
    <property type="component" value="Chromosome R"/>
</dbReference>
<evidence type="ECO:0000313" key="2">
    <source>
        <dbReference type="EMBL" id="CAX40039.1"/>
    </source>
</evidence>
<dbReference type="AlphaFoldDB" id="B9WLS7"/>
<keyword evidence="3" id="KW-1185">Reference proteome</keyword>
<dbReference type="HOGENOM" id="CLU_184882_0_0_1"/>
<evidence type="ECO:0000313" key="3">
    <source>
        <dbReference type="Proteomes" id="UP000002605"/>
    </source>
</evidence>